<evidence type="ECO:0000256" key="2">
    <source>
        <dbReference type="ARBA" id="ARBA00022670"/>
    </source>
</evidence>
<dbReference type="Gene3D" id="1.20.120.980">
    <property type="entry name" value="Serine carboxypeptidase S28, SKS domain"/>
    <property type="match status" value="1"/>
</dbReference>
<accession>A0A9Q0JBP4</accession>
<protein>
    <recommendedName>
        <fullName evidence="9">Serine carboxypeptidase S28 family protein</fullName>
    </recommendedName>
</protein>
<organism evidence="7 8">
    <name type="scientific">Turnera subulata</name>
    <dbReference type="NCBI Taxonomy" id="218843"/>
    <lineage>
        <taxon>Eukaryota</taxon>
        <taxon>Viridiplantae</taxon>
        <taxon>Streptophyta</taxon>
        <taxon>Embryophyta</taxon>
        <taxon>Tracheophyta</taxon>
        <taxon>Spermatophyta</taxon>
        <taxon>Magnoliopsida</taxon>
        <taxon>eudicotyledons</taxon>
        <taxon>Gunneridae</taxon>
        <taxon>Pentapetalae</taxon>
        <taxon>rosids</taxon>
        <taxon>fabids</taxon>
        <taxon>Malpighiales</taxon>
        <taxon>Passifloraceae</taxon>
        <taxon>Turnera</taxon>
    </lineage>
</organism>
<dbReference type="InterPro" id="IPR008758">
    <property type="entry name" value="Peptidase_S28"/>
</dbReference>
<feature type="signal peptide" evidence="6">
    <location>
        <begin position="1"/>
        <end position="22"/>
    </location>
</feature>
<keyword evidence="5" id="KW-0325">Glycoprotein</keyword>
<dbReference type="GO" id="GO:0006508">
    <property type="term" value="P:proteolysis"/>
    <property type="evidence" value="ECO:0007669"/>
    <property type="project" value="UniProtKB-KW"/>
</dbReference>
<feature type="chain" id="PRO_5040128599" description="Serine carboxypeptidase S28 family protein" evidence="6">
    <location>
        <begin position="23"/>
        <end position="1172"/>
    </location>
</feature>
<sequence length="1172" mass="129397">MAQVSTQLLMVLLLLKTMCVLAVYPKMGIFGGATKSRMKRSLLEEEPSLPPGVLDVDLVINAASRIKGLLLYIEHRYCGESFPFGSEEEAMQNASTLGYLSSEQALADYAQVIADVRKKLSAENSPVIAVGGSYGGMLAAWFRLKYPHIVFGALASSAPIFSSIDDTPQEAYFSVISKAFKDTSESCYNTIKESWSEIDRVAAEPDGLASLSKALNSCSPFNSSKEVKDDLAGLYWAFAQSDNPPDHYVKSCCDAIDGAPEGTDILARIHAGINLGNISSCFDFSACTEFVEVNGIRNNDTMFQASPFDLVQYIKDCKSLYGVGPRLHWMPVEYGSRDIKYVLGNFGSNIIFSSGLRDPYSAAGLGIFGAATRTKMQQQSDGNAGPILPPEFEIHNYTQTLDHFNYKPESYATFQQRYILNFRYWGGANSSSSPIFVYLGERGDLIGEHRYYGESFPFGSADNAIRNAGTLGYLSSSQALADYAQVIKHVKKKLSAENSPVIALGRSYGATWFRLKYPHMVIGALASSAPILSIQDTPQDAYYQIISKDYKETSEGCYNTIKQSWSEIDRIAAEPDGLLKDYLAQLYWDLAQYDNPPDYYVKAICDAMDGAPAGTDILGRILAGLDSFWGVSYSCIPFYEVEIPFKDSWYWQTCTELVVPAGTLNNDTMFQASPFDLKQYTNYCEEVFGIVPRPHWIPLHFGGQIPLWPYTRKKVLMARIFYILYRIRTLPVCASAVHPMMMGGLGSVRRRHLADIKPAGYSLPPEFEVRNYTQTLDHFNYRPESYATFQQKYIINYKYWGGANSSSPIFVYLGAELPLMYQIFSAIIDHATHFNALLLFIEHRYQGDSMPFGSQDQADMNSSTMGYLSSEQALADFAQVITDVKKSLSAENCPVVAFGGSYGGMLASWFRLKYPHIVTGALASSAPILYFDDITPQSGFHAVVTRDFREASESCYNTIKQSWSEIDRVAAEANGLATLANIFTTCSPLNSADELKDTIALTYVAAAQYDSPPSYPVNKICSAIDGSTPGTDVLGRIAAGVNASILGNFSCHPIINNKLGGIPILKAWEWQTCTEMVMPIGYGENETMFQGAKPFDIIKYTKDCLDAFGVSPRPHWIPVQFGGHDIKAVLQKFGSNIIFFNGGRDPWGAGGISLCGPRASLFRGPWMVGCSS</sequence>
<dbReference type="AlphaFoldDB" id="A0A9Q0JBP4"/>
<reference evidence="7" key="1">
    <citation type="submission" date="2022-02" db="EMBL/GenBank/DDBJ databases">
        <authorList>
            <person name="Henning P.M."/>
            <person name="McCubbin A.G."/>
            <person name="Shore J.S."/>
        </authorList>
    </citation>
    <scope>NUCLEOTIDE SEQUENCE</scope>
    <source>
        <strain evidence="7">F60SS</strain>
        <tissue evidence="7">Leaves</tissue>
    </source>
</reference>
<comment type="caution">
    <text evidence="7">The sequence shown here is derived from an EMBL/GenBank/DDBJ whole genome shotgun (WGS) entry which is preliminary data.</text>
</comment>
<evidence type="ECO:0000256" key="4">
    <source>
        <dbReference type="ARBA" id="ARBA00022801"/>
    </source>
</evidence>
<dbReference type="GO" id="GO:0008239">
    <property type="term" value="F:dipeptidyl-peptidase activity"/>
    <property type="evidence" value="ECO:0007669"/>
    <property type="project" value="TreeGrafter"/>
</dbReference>
<keyword evidence="2" id="KW-0645">Protease</keyword>
<dbReference type="PANTHER" id="PTHR11010">
    <property type="entry name" value="PROTEASE S28 PRO-X CARBOXYPEPTIDASE-RELATED"/>
    <property type="match status" value="1"/>
</dbReference>
<dbReference type="PANTHER" id="PTHR11010:SF78">
    <property type="entry name" value="LYSOSOMAL PRO-X CARBOXYPEPTIDASE"/>
    <property type="match status" value="1"/>
</dbReference>
<proteinExistence type="inferred from homology"/>
<comment type="similarity">
    <text evidence="1">Belongs to the peptidase S28 family.</text>
</comment>
<evidence type="ECO:0000256" key="1">
    <source>
        <dbReference type="ARBA" id="ARBA00011079"/>
    </source>
</evidence>
<evidence type="ECO:0008006" key="9">
    <source>
        <dbReference type="Google" id="ProtNLM"/>
    </source>
</evidence>
<evidence type="ECO:0000256" key="6">
    <source>
        <dbReference type="SAM" id="SignalP"/>
    </source>
</evidence>
<evidence type="ECO:0000256" key="3">
    <source>
        <dbReference type="ARBA" id="ARBA00022729"/>
    </source>
</evidence>
<dbReference type="EMBL" id="JAKUCV010004356">
    <property type="protein sequence ID" value="KAJ4835619.1"/>
    <property type="molecule type" value="Genomic_DNA"/>
</dbReference>
<evidence type="ECO:0000313" key="8">
    <source>
        <dbReference type="Proteomes" id="UP001141552"/>
    </source>
</evidence>
<evidence type="ECO:0000313" key="7">
    <source>
        <dbReference type="EMBL" id="KAJ4835619.1"/>
    </source>
</evidence>
<dbReference type="InterPro" id="IPR029058">
    <property type="entry name" value="AB_hydrolase_fold"/>
</dbReference>
<dbReference type="Proteomes" id="UP001141552">
    <property type="component" value="Unassembled WGS sequence"/>
</dbReference>
<dbReference type="Pfam" id="PF05577">
    <property type="entry name" value="Peptidase_S28"/>
    <property type="match status" value="3"/>
</dbReference>
<dbReference type="InterPro" id="IPR042269">
    <property type="entry name" value="Ser_carbopepase_S28_SKS"/>
</dbReference>
<gene>
    <name evidence="7" type="ORF">Tsubulata_010863</name>
</gene>
<dbReference type="OrthoDB" id="2130629at2759"/>
<keyword evidence="4" id="KW-0378">Hydrolase</keyword>
<dbReference type="Gene3D" id="3.40.50.1820">
    <property type="entry name" value="alpha/beta hydrolase"/>
    <property type="match status" value="5"/>
</dbReference>
<keyword evidence="8" id="KW-1185">Reference proteome</keyword>
<name>A0A9Q0JBP4_9ROSI</name>
<keyword evidence="3 6" id="KW-0732">Signal</keyword>
<dbReference type="SUPFAM" id="SSF53474">
    <property type="entry name" value="alpha/beta-Hydrolases"/>
    <property type="match status" value="3"/>
</dbReference>
<dbReference type="GO" id="GO:0070008">
    <property type="term" value="F:serine-type exopeptidase activity"/>
    <property type="evidence" value="ECO:0007669"/>
    <property type="project" value="InterPro"/>
</dbReference>
<evidence type="ECO:0000256" key="5">
    <source>
        <dbReference type="ARBA" id="ARBA00023180"/>
    </source>
</evidence>
<reference evidence="7" key="2">
    <citation type="journal article" date="2023" name="Plants (Basel)">
        <title>Annotation of the Turnera subulata (Passifloraceae) Draft Genome Reveals the S-Locus Evolved after the Divergence of Turneroideae from Passifloroideae in a Stepwise Manner.</title>
        <authorList>
            <person name="Henning P.M."/>
            <person name="Roalson E.H."/>
            <person name="Mir W."/>
            <person name="McCubbin A.G."/>
            <person name="Shore J.S."/>
        </authorList>
    </citation>
    <scope>NUCLEOTIDE SEQUENCE</scope>
    <source>
        <strain evidence="7">F60SS</strain>
    </source>
</reference>